<organism evidence="1 2">
    <name type="scientific">Caerostris extrusa</name>
    <name type="common">Bark spider</name>
    <name type="synonym">Caerostris bankana</name>
    <dbReference type="NCBI Taxonomy" id="172846"/>
    <lineage>
        <taxon>Eukaryota</taxon>
        <taxon>Metazoa</taxon>
        <taxon>Ecdysozoa</taxon>
        <taxon>Arthropoda</taxon>
        <taxon>Chelicerata</taxon>
        <taxon>Arachnida</taxon>
        <taxon>Araneae</taxon>
        <taxon>Araneomorphae</taxon>
        <taxon>Entelegynae</taxon>
        <taxon>Araneoidea</taxon>
        <taxon>Araneidae</taxon>
        <taxon>Caerostris</taxon>
    </lineage>
</organism>
<proteinExistence type="predicted"/>
<dbReference type="EMBL" id="BPLR01000066">
    <property type="protein sequence ID" value="GIY91896.1"/>
    <property type="molecule type" value="Genomic_DNA"/>
</dbReference>
<name>A0AAV4X9F2_CAEEX</name>
<sequence length="178" mass="20786">MTTPTNGHGSRAQKITVTVTDGTRHCNVDTSFICVVFYFITPRARYHMWIVFSLVRKTRHSKTLHQTRLFTRKTKWEDVHRKELKRCLKKNCKSLESRKIPRANRKGKPDIRKLSNQTLLCEKQNGEDVHRKELERGLKKSCKVCETAKIPRANRKAENTCLKKNTKNKIDHFVNGAL</sequence>
<dbReference type="Proteomes" id="UP001054945">
    <property type="component" value="Unassembled WGS sequence"/>
</dbReference>
<dbReference type="AlphaFoldDB" id="A0AAV4X9F2"/>
<gene>
    <name evidence="1" type="ORF">CEXT_648231</name>
</gene>
<protein>
    <recommendedName>
        <fullName evidence="3">HNH homing endonuclease</fullName>
    </recommendedName>
</protein>
<evidence type="ECO:0000313" key="1">
    <source>
        <dbReference type="EMBL" id="GIY91896.1"/>
    </source>
</evidence>
<comment type="caution">
    <text evidence="1">The sequence shown here is derived from an EMBL/GenBank/DDBJ whole genome shotgun (WGS) entry which is preliminary data.</text>
</comment>
<evidence type="ECO:0000313" key="2">
    <source>
        <dbReference type="Proteomes" id="UP001054945"/>
    </source>
</evidence>
<accession>A0AAV4X9F2</accession>
<reference evidence="1 2" key="1">
    <citation type="submission" date="2021-06" db="EMBL/GenBank/DDBJ databases">
        <title>Caerostris extrusa draft genome.</title>
        <authorList>
            <person name="Kono N."/>
            <person name="Arakawa K."/>
        </authorList>
    </citation>
    <scope>NUCLEOTIDE SEQUENCE [LARGE SCALE GENOMIC DNA]</scope>
</reference>
<evidence type="ECO:0008006" key="3">
    <source>
        <dbReference type="Google" id="ProtNLM"/>
    </source>
</evidence>
<keyword evidence="2" id="KW-1185">Reference proteome</keyword>